<organism evidence="1">
    <name type="scientific">marine metagenome</name>
    <dbReference type="NCBI Taxonomy" id="408172"/>
    <lineage>
        <taxon>unclassified sequences</taxon>
        <taxon>metagenomes</taxon>
        <taxon>ecological metagenomes</taxon>
    </lineage>
</organism>
<name>A0A381VVQ0_9ZZZZ</name>
<gene>
    <name evidence="1" type="ORF">METZ01_LOCUS97214</name>
</gene>
<dbReference type="EMBL" id="UINC01009925">
    <property type="protein sequence ID" value="SVA44360.1"/>
    <property type="molecule type" value="Genomic_DNA"/>
</dbReference>
<evidence type="ECO:0000313" key="1">
    <source>
        <dbReference type="EMBL" id="SVA44360.1"/>
    </source>
</evidence>
<proteinExistence type="predicted"/>
<sequence length="186" mass="21525">MREKLRDKTRDTLAERLNTIGVTATLSERDRPEEKVGNRLFRRSLGIIDIADEGLIKWINIIKQDRQKDSPPRWWVYLGVPGDRQIPESRSVNIRTKRKKSFPLFGKIVGVTWKGQDRNHGLAKKLSDDAETDNLATGIGNIRVQTLHEEFSGWSIEIDRRFDPTPEIWKSLQRVADISVRSIAYF</sequence>
<dbReference type="AlphaFoldDB" id="A0A381VVQ0"/>
<protein>
    <submittedName>
        <fullName evidence="1">Uncharacterized protein</fullName>
    </submittedName>
</protein>
<reference evidence="1" key="1">
    <citation type="submission" date="2018-05" db="EMBL/GenBank/DDBJ databases">
        <authorList>
            <person name="Lanie J.A."/>
            <person name="Ng W.-L."/>
            <person name="Kazmierczak K.M."/>
            <person name="Andrzejewski T.M."/>
            <person name="Davidsen T.M."/>
            <person name="Wayne K.J."/>
            <person name="Tettelin H."/>
            <person name="Glass J.I."/>
            <person name="Rusch D."/>
            <person name="Podicherti R."/>
            <person name="Tsui H.-C.T."/>
            <person name="Winkler M.E."/>
        </authorList>
    </citation>
    <scope>NUCLEOTIDE SEQUENCE</scope>
</reference>
<accession>A0A381VVQ0</accession>